<organism evidence="3 4">
    <name type="scientific">Variovorax humicola</name>
    <dbReference type="NCBI Taxonomy" id="1769758"/>
    <lineage>
        <taxon>Bacteria</taxon>
        <taxon>Pseudomonadati</taxon>
        <taxon>Pseudomonadota</taxon>
        <taxon>Betaproteobacteria</taxon>
        <taxon>Burkholderiales</taxon>
        <taxon>Comamonadaceae</taxon>
        <taxon>Variovorax</taxon>
    </lineage>
</organism>
<feature type="domain" description="TfoX N-terminal" evidence="2">
    <location>
        <begin position="10"/>
        <end position="102"/>
    </location>
</feature>
<reference evidence="3 4" key="1">
    <citation type="submission" date="2024-03" db="EMBL/GenBank/DDBJ databases">
        <title>Novel species of the genus Variovorax.</title>
        <authorList>
            <person name="Liu Q."/>
            <person name="Xin Y.-H."/>
        </authorList>
    </citation>
    <scope>NUCLEOTIDE SEQUENCE [LARGE SCALE GENOMIC DNA]</scope>
    <source>
        <strain evidence="3 4">KACC 18501</strain>
    </source>
</reference>
<dbReference type="InterPro" id="IPR007076">
    <property type="entry name" value="TfoX_N"/>
</dbReference>
<name>A0ABU8VUM3_9BURK</name>
<dbReference type="SUPFAM" id="SSF159894">
    <property type="entry name" value="YgaC/TfoX-N like"/>
    <property type="match status" value="1"/>
</dbReference>
<accession>A0ABU8VUM3</accession>
<evidence type="ECO:0000256" key="1">
    <source>
        <dbReference type="SAM" id="MobiDB-lite"/>
    </source>
</evidence>
<sequence length="132" mass="14783">MSAFVDSLHEVFERLGRIEARRMFGGHGIYHEGRMIGLVAGDTLYLKTDAESAAHFDRLNLPAFEYLRGGKAMQTSYREAPAEVFEDREEAAVWGRRAWEAAMRSGHPRKAGAARKPRASKTAKAPRKAPPR</sequence>
<feature type="region of interest" description="Disordered" evidence="1">
    <location>
        <begin position="102"/>
        <end position="132"/>
    </location>
</feature>
<protein>
    <submittedName>
        <fullName evidence="3">TfoX/Sxy family protein</fullName>
    </submittedName>
</protein>
<comment type="caution">
    <text evidence="3">The sequence shown here is derived from an EMBL/GenBank/DDBJ whole genome shotgun (WGS) entry which is preliminary data.</text>
</comment>
<evidence type="ECO:0000259" key="2">
    <source>
        <dbReference type="Pfam" id="PF04993"/>
    </source>
</evidence>
<proteinExistence type="predicted"/>
<dbReference type="Gene3D" id="3.30.1460.30">
    <property type="entry name" value="YgaC/TfoX-N like chaperone"/>
    <property type="match status" value="1"/>
</dbReference>
<dbReference type="Pfam" id="PF04993">
    <property type="entry name" value="TfoX_N"/>
    <property type="match status" value="1"/>
</dbReference>
<dbReference type="EMBL" id="JBBKZV010000001">
    <property type="protein sequence ID" value="MEJ8821148.1"/>
    <property type="molecule type" value="Genomic_DNA"/>
</dbReference>
<dbReference type="RefSeq" id="WP_340362162.1">
    <property type="nucleotide sequence ID" value="NZ_JBBKZV010000001.1"/>
</dbReference>
<keyword evidence="4" id="KW-1185">Reference proteome</keyword>
<dbReference type="Proteomes" id="UP001363010">
    <property type="component" value="Unassembled WGS sequence"/>
</dbReference>
<feature type="compositionally biased region" description="Basic residues" evidence="1">
    <location>
        <begin position="106"/>
        <end position="132"/>
    </location>
</feature>
<evidence type="ECO:0000313" key="4">
    <source>
        <dbReference type="Proteomes" id="UP001363010"/>
    </source>
</evidence>
<gene>
    <name evidence="3" type="ORF">WKW80_03725</name>
</gene>
<evidence type="ECO:0000313" key="3">
    <source>
        <dbReference type="EMBL" id="MEJ8821148.1"/>
    </source>
</evidence>